<dbReference type="EMBL" id="KQ982883">
    <property type="protein sequence ID" value="KYQ49661.1"/>
    <property type="molecule type" value="Genomic_DNA"/>
</dbReference>
<keyword evidence="2" id="KW-1185">Reference proteome</keyword>
<dbReference type="AlphaFoldDB" id="A0A151WPD3"/>
<reference evidence="1 2" key="1">
    <citation type="submission" date="2015-09" db="EMBL/GenBank/DDBJ databases">
        <title>Trachymyrmex zeteki WGS genome.</title>
        <authorList>
            <person name="Nygaard S."/>
            <person name="Hu H."/>
            <person name="Boomsma J."/>
            <person name="Zhang G."/>
        </authorList>
    </citation>
    <scope>NUCLEOTIDE SEQUENCE [LARGE SCALE GENOMIC DNA]</scope>
    <source>
        <strain evidence="1">Tzet28-1</strain>
        <tissue evidence="1">Whole body</tissue>
    </source>
</reference>
<organism evidence="1 2">
    <name type="scientific">Mycetomoellerius zeteki</name>
    <dbReference type="NCBI Taxonomy" id="64791"/>
    <lineage>
        <taxon>Eukaryota</taxon>
        <taxon>Metazoa</taxon>
        <taxon>Ecdysozoa</taxon>
        <taxon>Arthropoda</taxon>
        <taxon>Hexapoda</taxon>
        <taxon>Insecta</taxon>
        <taxon>Pterygota</taxon>
        <taxon>Neoptera</taxon>
        <taxon>Endopterygota</taxon>
        <taxon>Hymenoptera</taxon>
        <taxon>Apocrita</taxon>
        <taxon>Aculeata</taxon>
        <taxon>Formicoidea</taxon>
        <taxon>Formicidae</taxon>
        <taxon>Myrmicinae</taxon>
        <taxon>Mycetomoellerius</taxon>
    </lineage>
</organism>
<accession>A0A151WPD3</accession>
<dbReference type="Proteomes" id="UP000075809">
    <property type="component" value="Unassembled WGS sequence"/>
</dbReference>
<name>A0A151WPD3_9HYME</name>
<sequence length="121" mass="13346">PAILLLDVSVNVAVEDRVEEILASYGRDITECFLLLFLFFLCRHLGVHVHRVLVDGCEQIGIVCVHDLLNNTVSIVAWFSTGDGGSSNLYLSRQVFNLLIIAADALHTSKSLSSFRVTRST</sequence>
<protein>
    <submittedName>
        <fullName evidence="1">Uncharacterized protein</fullName>
    </submittedName>
</protein>
<gene>
    <name evidence="1" type="ORF">ALC60_11256</name>
</gene>
<evidence type="ECO:0000313" key="1">
    <source>
        <dbReference type="EMBL" id="KYQ49661.1"/>
    </source>
</evidence>
<evidence type="ECO:0000313" key="2">
    <source>
        <dbReference type="Proteomes" id="UP000075809"/>
    </source>
</evidence>
<proteinExistence type="predicted"/>
<feature type="non-terminal residue" evidence="1">
    <location>
        <position position="1"/>
    </location>
</feature>